<dbReference type="PANTHER" id="PTHR11630:SF66">
    <property type="entry name" value="DNA REPLICATION LICENSING FACTOR MCM4"/>
    <property type="match status" value="1"/>
</dbReference>
<evidence type="ECO:0000256" key="4">
    <source>
        <dbReference type="ARBA" id="ARBA00022840"/>
    </source>
</evidence>
<evidence type="ECO:0000256" key="3">
    <source>
        <dbReference type="ARBA" id="ARBA00022741"/>
    </source>
</evidence>
<keyword evidence="3 6" id="KW-0547">Nucleotide-binding</keyword>
<dbReference type="Proteomes" id="UP000584706">
    <property type="component" value="Unassembled WGS sequence"/>
</dbReference>
<dbReference type="AlphaFoldDB" id="A0A7J9S5D1"/>
<keyword evidence="4 6" id="KW-0067">ATP-binding</keyword>
<keyword evidence="5 6" id="KW-0238">DNA-binding</keyword>
<organism evidence="8 9">
    <name type="scientific">Methanococcus maripaludis</name>
    <name type="common">Methanococcus deltae</name>
    <dbReference type="NCBI Taxonomy" id="39152"/>
    <lineage>
        <taxon>Archaea</taxon>
        <taxon>Methanobacteriati</taxon>
        <taxon>Methanobacteriota</taxon>
        <taxon>Methanomada group</taxon>
        <taxon>Methanococci</taxon>
        <taxon>Methanococcales</taxon>
        <taxon>Methanococcaceae</taxon>
        <taxon>Methanococcus</taxon>
    </lineage>
</organism>
<dbReference type="PROSITE" id="PS50051">
    <property type="entry name" value="MCM_2"/>
    <property type="match status" value="1"/>
</dbReference>
<keyword evidence="2" id="KW-0235">DNA replication</keyword>
<reference evidence="8 9" key="1">
    <citation type="submission" date="2020-08" db="EMBL/GenBank/DDBJ databases">
        <title>Genomic Encyclopedia of Type Strains, Phase IV (KMG-V): Genome sequencing to study the core and pangenomes of soil and plant-associated prokaryotes.</title>
        <authorList>
            <person name="Whitman W."/>
        </authorList>
    </citation>
    <scope>NUCLEOTIDE SEQUENCE [LARGE SCALE GENOMIC DNA]</scope>
    <source>
        <strain evidence="8 9">DSM 7078</strain>
    </source>
</reference>
<dbReference type="SUPFAM" id="SSF50249">
    <property type="entry name" value="Nucleic acid-binding proteins"/>
    <property type="match status" value="1"/>
</dbReference>
<dbReference type="Gene3D" id="2.40.50.140">
    <property type="entry name" value="Nucleic acid-binding proteins"/>
    <property type="match status" value="1"/>
</dbReference>
<dbReference type="GO" id="GO:0005524">
    <property type="term" value="F:ATP binding"/>
    <property type="evidence" value="ECO:0007669"/>
    <property type="project" value="UniProtKB-KW"/>
</dbReference>
<dbReference type="Pfam" id="PF00493">
    <property type="entry name" value="MCM"/>
    <property type="match status" value="1"/>
</dbReference>
<dbReference type="GO" id="GO:0006260">
    <property type="term" value="P:DNA replication"/>
    <property type="evidence" value="ECO:0007669"/>
    <property type="project" value="UniProtKB-KW"/>
</dbReference>
<dbReference type="RefSeq" id="WP_183546962.1">
    <property type="nucleotide sequence ID" value="NZ_JACHIQ010000002.1"/>
</dbReference>
<dbReference type="PANTHER" id="PTHR11630">
    <property type="entry name" value="DNA REPLICATION LICENSING FACTOR MCM FAMILY MEMBER"/>
    <property type="match status" value="1"/>
</dbReference>
<dbReference type="InterPro" id="IPR041562">
    <property type="entry name" value="MCM_lid"/>
</dbReference>
<accession>A0A7J9S5D1</accession>
<dbReference type="PROSITE" id="PS00847">
    <property type="entry name" value="MCM_1"/>
    <property type="match status" value="1"/>
</dbReference>
<gene>
    <name evidence="8" type="ORF">HNP97_001402</name>
</gene>
<evidence type="ECO:0000256" key="5">
    <source>
        <dbReference type="ARBA" id="ARBA00023125"/>
    </source>
</evidence>
<proteinExistence type="inferred from homology"/>
<dbReference type="Pfam" id="PF17207">
    <property type="entry name" value="MCM_OB"/>
    <property type="match status" value="1"/>
</dbReference>
<dbReference type="GO" id="GO:0017116">
    <property type="term" value="F:single-stranded DNA helicase activity"/>
    <property type="evidence" value="ECO:0007669"/>
    <property type="project" value="TreeGrafter"/>
</dbReference>
<dbReference type="InterPro" id="IPR031327">
    <property type="entry name" value="MCM"/>
</dbReference>
<evidence type="ECO:0000313" key="9">
    <source>
        <dbReference type="Proteomes" id="UP000584706"/>
    </source>
</evidence>
<comment type="caution">
    <text evidence="8">The sequence shown here is derived from an EMBL/GenBank/DDBJ whole genome shotgun (WGS) entry which is preliminary data.</text>
</comment>
<dbReference type="InterPro" id="IPR027417">
    <property type="entry name" value="P-loop_NTPase"/>
</dbReference>
<evidence type="ECO:0000256" key="6">
    <source>
        <dbReference type="RuleBase" id="RU004070"/>
    </source>
</evidence>
<dbReference type="InterPro" id="IPR036388">
    <property type="entry name" value="WH-like_DNA-bd_sf"/>
</dbReference>
<dbReference type="SUPFAM" id="SSF52540">
    <property type="entry name" value="P-loop containing nucleoside triphosphate hydrolases"/>
    <property type="match status" value="1"/>
</dbReference>
<dbReference type="SMART" id="SM00350">
    <property type="entry name" value="MCM"/>
    <property type="match status" value="1"/>
</dbReference>
<dbReference type="Gene3D" id="1.10.10.10">
    <property type="entry name" value="Winged helix-like DNA-binding domain superfamily/Winged helix DNA-binding domain"/>
    <property type="match status" value="1"/>
</dbReference>
<evidence type="ECO:0000313" key="8">
    <source>
        <dbReference type="EMBL" id="MBB6067892.1"/>
    </source>
</evidence>
<evidence type="ECO:0000256" key="2">
    <source>
        <dbReference type="ARBA" id="ARBA00022705"/>
    </source>
</evidence>
<dbReference type="PRINTS" id="PR01657">
    <property type="entry name" value="MCMFAMILY"/>
</dbReference>
<evidence type="ECO:0000259" key="7">
    <source>
        <dbReference type="PROSITE" id="PS50051"/>
    </source>
</evidence>
<evidence type="ECO:0000256" key="1">
    <source>
        <dbReference type="ARBA" id="ARBA00008010"/>
    </source>
</evidence>
<dbReference type="InterPro" id="IPR001208">
    <property type="entry name" value="MCM_dom"/>
</dbReference>
<dbReference type="InterPro" id="IPR012340">
    <property type="entry name" value="NA-bd_OB-fold"/>
</dbReference>
<comment type="similarity">
    <text evidence="1 6">Belongs to the MCM family.</text>
</comment>
<protein>
    <submittedName>
        <fullName evidence="8">Replicative DNA helicase Mcm</fullName>
        <ecNumber evidence="8">3.6.4.-</ecNumber>
    </submittedName>
</protein>
<keyword evidence="8" id="KW-0347">Helicase</keyword>
<dbReference type="CDD" id="cd17706">
    <property type="entry name" value="MCM"/>
    <property type="match status" value="1"/>
</dbReference>
<dbReference type="GO" id="GO:0042555">
    <property type="term" value="C:MCM complex"/>
    <property type="evidence" value="ECO:0007669"/>
    <property type="project" value="TreeGrafter"/>
</dbReference>
<dbReference type="InterPro" id="IPR033762">
    <property type="entry name" value="MCM_OB"/>
</dbReference>
<feature type="domain" description="MCM C-terminal AAA(+) ATPase" evidence="7">
    <location>
        <begin position="270"/>
        <end position="471"/>
    </location>
</feature>
<name>A0A7J9S5D1_METMI</name>
<dbReference type="Gene3D" id="2.20.28.10">
    <property type="match status" value="1"/>
</dbReference>
<keyword evidence="8" id="KW-0378">Hydrolase</keyword>
<dbReference type="EMBL" id="JACHIQ010000002">
    <property type="protein sequence ID" value="MBB6067892.1"/>
    <property type="molecule type" value="Genomic_DNA"/>
</dbReference>
<dbReference type="EC" id="3.6.4.-" evidence="8"/>
<dbReference type="GO" id="GO:0016787">
    <property type="term" value="F:hydrolase activity"/>
    <property type="evidence" value="ECO:0007669"/>
    <property type="project" value="UniProtKB-KW"/>
</dbReference>
<sequence>MDDKRIQNLRPFGITYMKTAHREDIRLEQQQIAVDLKDLYDQGGFEFVEFIEEFPKEGIELLEECYNDAYYDYKVEKISSNVSIHNLPDTINKKGNRSLAIEDINCSTHGKLMEVEGMTVLATKIKMAMKKATYICTQCGEKKVQNIENPFEMNFEPVCPKCAQTMALIEDESEYTDFQELKLQQPLELMSNPEDPPKYISVLLENTPGIYNGRVKVTGIPVKTQKNKKIPLYDLVYKGIHCKTVDEKLESDFTNEEIKTFKEISENPDIVEILSELLFPEIKGHESVKKAIFLQQIKGVKKANCRADSHIIIITDPGVGKSKMLRKLALIPGNAYASANMSSGVGLTAAVVQESTEIGENTYVVKPGLLIRANKGTACIDEFTTMKKMDSLLEAMESQTIHINKGGINTKLPAECAVLAACNPRWGRFDENVPVMDQITIPAPVLSRFDLIFTIKDTPNKERDREIAHHIVKVHRAYLGVGKTEDLKFSSRKISGIDVDFQFICKYIAYARTKAPVVSDEAEKILTDYYLEMRKGAPQITARQFEAALRIAEQYAKARLKDTVEKGDANDAINLMSDSLKEVAYDKETGQYDIDRIMGLSKKDRIPMMAVYELVKEILEESVSGLVNVEDILEKSAEKGYSEKQVSESLRKLIINGDIDEPKVGKYRVI</sequence>
<dbReference type="Pfam" id="PF17855">
    <property type="entry name" value="MCM_lid"/>
    <property type="match status" value="1"/>
</dbReference>
<dbReference type="Gene3D" id="3.40.50.300">
    <property type="entry name" value="P-loop containing nucleotide triphosphate hydrolases"/>
    <property type="match status" value="1"/>
</dbReference>
<dbReference type="GO" id="GO:0003697">
    <property type="term" value="F:single-stranded DNA binding"/>
    <property type="evidence" value="ECO:0007669"/>
    <property type="project" value="TreeGrafter"/>
</dbReference>
<dbReference type="InterPro" id="IPR018525">
    <property type="entry name" value="MCM_CS"/>
</dbReference>